<gene>
    <name evidence="3" type="primary">UL50</name>
</gene>
<name>A0A7L7YSD6_9ALPH</name>
<evidence type="ECO:0000313" key="3">
    <source>
        <dbReference type="EMBL" id="QOD40154.1"/>
    </source>
</evidence>
<dbReference type="EMBL" id="MT900474">
    <property type="protein sequence ID" value="QOD40154.1"/>
    <property type="molecule type" value="Genomic_DNA"/>
</dbReference>
<dbReference type="Gene3D" id="2.70.40.10">
    <property type="match status" value="2"/>
</dbReference>
<dbReference type="KEGG" id="vg:80540486"/>
<reference evidence="3" key="1">
    <citation type="submission" date="2020-08" db="EMBL/GenBank/DDBJ databases">
        <title>Genome sequences of two marsupial simplex viruses; Macropodid alphaherpesvirus 2 and 4.</title>
        <authorList>
            <person name="Vaz P.K."/>
            <person name="Mahony T."/>
            <person name="Hartley C.A."/>
            <person name="Motha J."/>
            <person name="Devlin J.M."/>
        </authorList>
    </citation>
    <scope>NUCLEOTIDE SEQUENCE</scope>
    <source>
        <strain evidence="3">V3116/09</strain>
    </source>
</reference>
<accession>A0A7L7YSD6</accession>
<feature type="domain" description="dUTPase-like" evidence="2">
    <location>
        <begin position="251"/>
        <end position="351"/>
    </location>
</feature>
<dbReference type="InterPro" id="IPR029054">
    <property type="entry name" value="dUTPase-like"/>
</dbReference>
<feature type="region of interest" description="Disordered" evidence="1">
    <location>
        <begin position="1"/>
        <end position="24"/>
    </location>
</feature>
<dbReference type="GeneID" id="80540486"/>
<sequence>MPLRTRPPRPIQDKKATGPMTPCSSANWNQHTVFPRTIVSLGPSQLHQLPVLLRSTTRETPLSQIGMESEAETTILVDITSLNESTSTWRVIPTTTKGVIQLNLLNAQPLFLSNPQPLNQGSWIQKLDLAIRVAMPEHICAIVHAPTTQESGYTIAPGLIDSGYRGAVCAVGIFSTSKCEFPAESLQICISFLVLGQTSLAFTPPILHPVASKLVVNPNLPDTISGPNEHTVVYTGKLFQTDDPERRVDEVVVFKPKRSEDAGRDIITHKVLKIPPNGKVALKPSLREVNLIGTEAAYVLGRSSLNVRGILAKPTQWLSKQQCVFILQNITNEEVVLPVGSKIAQLIHTKVPIDWIAPSYDNCVEGVTSSPPRTLPSIPNPPPYATIVIAKDFDCEAPKSERGIGGFGSTGI</sequence>
<dbReference type="SUPFAM" id="SSF51283">
    <property type="entry name" value="dUTPase-like"/>
    <property type="match status" value="1"/>
</dbReference>
<evidence type="ECO:0000256" key="1">
    <source>
        <dbReference type="SAM" id="MobiDB-lite"/>
    </source>
</evidence>
<evidence type="ECO:0000259" key="2">
    <source>
        <dbReference type="Pfam" id="PF00692"/>
    </source>
</evidence>
<dbReference type="Pfam" id="PF00692">
    <property type="entry name" value="dUTPase"/>
    <property type="match status" value="1"/>
</dbReference>
<evidence type="ECO:0000313" key="4">
    <source>
        <dbReference type="Proteomes" id="UP001148675"/>
    </source>
</evidence>
<dbReference type="InterPro" id="IPR036157">
    <property type="entry name" value="dUTPase-like_sf"/>
</dbReference>
<organism evidence="3 4">
    <name type="scientific">Macropodid alphaherpesvirus 4</name>
    <dbReference type="NCBI Taxonomy" id="2762721"/>
    <lineage>
        <taxon>Viruses</taxon>
        <taxon>Duplodnaviria</taxon>
        <taxon>Heunggongvirae</taxon>
        <taxon>Peploviricota</taxon>
        <taxon>Herviviricetes</taxon>
        <taxon>Herpesvirales</taxon>
        <taxon>Orthoherpesviridae</taxon>
        <taxon>Alphaherpesvirinae</taxon>
        <taxon>Simplexvirus</taxon>
        <taxon>Simplexvirus macropodidalpha4</taxon>
    </lineage>
</organism>
<dbReference type="Proteomes" id="UP001148675">
    <property type="component" value="Segment"/>
</dbReference>
<proteinExistence type="predicted"/>
<keyword evidence="4" id="KW-1185">Reference proteome</keyword>
<dbReference type="RefSeq" id="YP_010801770.1">
    <property type="nucleotide sequence ID" value="NC_076968.1"/>
</dbReference>
<protein>
    <submittedName>
        <fullName evidence="3">Deoxyuridine triphosphatase</fullName>
    </submittedName>
</protein>